<proteinExistence type="predicted"/>
<accession>A0A8H3W4Z6</accession>
<organism evidence="2 3">
    <name type="scientific">Colletotrichum asianum</name>
    <dbReference type="NCBI Taxonomy" id="702518"/>
    <lineage>
        <taxon>Eukaryota</taxon>
        <taxon>Fungi</taxon>
        <taxon>Dikarya</taxon>
        <taxon>Ascomycota</taxon>
        <taxon>Pezizomycotina</taxon>
        <taxon>Sordariomycetes</taxon>
        <taxon>Hypocreomycetidae</taxon>
        <taxon>Glomerellales</taxon>
        <taxon>Glomerellaceae</taxon>
        <taxon>Colletotrichum</taxon>
        <taxon>Colletotrichum gloeosporioides species complex</taxon>
    </lineage>
</organism>
<feature type="transmembrane region" description="Helical" evidence="1">
    <location>
        <begin position="65"/>
        <end position="86"/>
    </location>
</feature>
<evidence type="ECO:0000313" key="3">
    <source>
        <dbReference type="Proteomes" id="UP000434172"/>
    </source>
</evidence>
<feature type="transmembrane region" description="Helical" evidence="1">
    <location>
        <begin position="98"/>
        <end position="116"/>
    </location>
</feature>
<dbReference type="Proteomes" id="UP000434172">
    <property type="component" value="Unassembled WGS sequence"/>
</dbReference>
<keyword evidence="3" id="KW-1185">Reference proteome</keyword>
<feature type="transmembrane region" description="Helical" evidence="1">
    <location>
        <begin position="12"/>
        <end position="29"/>
    </location>
</feature>
<evidence type="ECO:0000313" key="2">
    <source>
        <dbReference type="EMBL" id="KAF0320129.1"/>
    </source>
</evidence>
<dbReference type="AlphaFoldDB" id="A0A8H3W4Z6"/>
<dbReference type="EMBL" id="WOWK01000087">
    <property type="protein sequence ID" value="KAF0320129.1"/>
    <property type="molecule type" value="Genomic_DNA"/>
</dbReference>
<gene>
    <name evidence="2" type="ORF">GQ607_012723</name>
</gene>
<evidence type="ECO:0000256" key="1">
    <source>
        <dbReference type="SAM" id="Phobius"/>
    </source>
</evidence>
<sequence>MAQPVMFDSWGQVFVVTALGALLKYLILLQKPVFVRRIRQVHDRLGLPESMRITSDIGGGMSDSFCVKGIIGLLIIALTFAAMLTISIRNPHVTADDVIGITLVLLIIWWGVGISARWTLEEGPRDVWDGPQIFYIL</sequence>
<keyword evidence="1" id="KW-0812">Transmembrane</keyword>
<name>A0A8H3W4Z6_9PEZI</name>
<protein>
    <submittedName>
        <fullName evidence="2">Uncharacterized protein</fullName>
    </submittedName>
</protein>
<keyword evidence="1" id="KW-0472">Membrane</keyword>
<comment type="caution">
    <text evidence="2">The sequence shown here is derived from an EMBL/GenBank/DDBJ whole genome shotgun (WGS) entry which is preliminary data.</text>
</comment>
<reference evidence="2 3" key="1">
    <citation type="submission" date="2019-12" db="EMBL/GenBank/DDBJ databases">
        <title>A genome sequence resource for the geographically widespread anthracnose pathogen Colletotrichum asianum.</title>
        <authorList>
            <person name="Meng Y."/>
        </authorList>
    </citation>
    <scope>NUCLEOTIDE SEQUENCE [LARGE SCALE GENOMIC DNA]</scope>
    <source>
        <strain evidence="2 3">ICMP 18580</strain>
    </source>
</reference>
<keyword evidence="1" id="KW-1133">Transmembrane helix</keyword>